<dbReference type="EMBL" id="BHZD01000001">
    <property type="protein sequence ID" value="GCD41603.1"/>
    <property type="molecule type" value="Genomic_DNA"/>
</dbReference>
<dbReference type="AlphaFoldDB" id="A0A401VX13"/>
<keyword evidence="3" id="KW-1185">Reference proteome</keyword>
<name>A0A401VX13_STREY</name>
<evidence type="ECO:0000256" key="1">
    <source>
        <dbReference type="SAM" id="SignalP"/>
    </source>
</evidence>
<evidence type="ECO:0000313" key="2">
    <source>
        <dbReference type="EMBL" id="GCD41603.1"/>
    </source>
</evidence>
<evidence type="ECO:0000313" key="3">
    <source>
        <dbReference type="Proteomes" id="UP000286746"/>
    </source>
</evidence>
<feature type="chain" id="PRO_5019108150" description="SH3 domain-containing protein" evidence="1">
    <location>
        <begin position="29"/>
        <end position="106"/>
    </location>
</feature>
<dbReference type="RefSeq" id="WP_125052583.1">
    <property type="nucleotide sequence ID" value="NZ_BHZD01000001.1"/>
</dbReference>
<comment type="caution">
    <text evidence="2">The sequence shown here is derived from an EMBL/GenBank/DDBJ whole genome shotgun (WGS) entry which is preliminary data.</text>
</comment>
<feature type="signal peptide" evidence="1">
    <location>
        <begin position="1"/>
        <end position="28"/>
    </location>
</feature>
<sequence length="106" mass="10829">MIRIPRAAAALAATAAVFALGGGTMATAAGPAPARQTTSPAVQAVVCTVNDNGVNYRGGPGTGYPVLGQVNRGQKMNARGTEGSWVMGDLWGGRTGVWIHRAYLDC</sequence>
<gene>
    <name evidence="2" type="ORF">GKJPGBOP_01259</name>
</gene>
<organism evidence="2 3">
    <name type="scientific">Streptomyces paromomycinus</name>
    <name type="common">Streptomyces rimosus subsp. paromomycinus</name>
    <dbReference type="NCBI Taxonomy" id="92743"/>
    <lineage>
        <taxon>Bacteria</taxon>
        <taxon>Bacillati</taxon>
        <taxon>Actinomycetota</taxon>
        <taxon>Actinomycetes</taxon>
        <taxon>Kitasatosporales</taxon>
        <taxon>Streptomycetaceae</taxon>
        <taxon>Streptomyces</taxon>
    </lineage>
</organism>
<dbReference type="Proteomes" id="UP000286746">
    <property type="component" value="Unassembled WGS sequence"/>
</dbReference>
<accession>A0A401VX13</accession>
<proteinExistence type="predicted"/>
<reference evidence="2 3" key="1">
    <citation type="submission" date="2018-11" db="EMBL/GenBank/DDBJ databases">
        <title>Whole genome sequence of Streptomyces paromomycinus NBRC 15454(T).</title>
        <authorList>
            <person name="Komaki H."/>
            <person name="Tamura T."/>
        </authorList>
    </citation>
    <scope>NUCLEOTIDE SEQUENCE [LARGE SCALE GENOMIC DNA]</scope>
    <source>
        <strain evidence="2 3">NBRC 15454</strain>
    </source>
</reference>
<keyword evidence="1" id="KW-0732">Signal</keyword>
<dbReference type="Gene3D" id="2.30.30.40">
    <property type="entry name" value="SH3 Domains"/>
    <property type="match status" value="1"/>
</dbReference>
<protein>
    <recommendedName>
        <fullName evidence="4">SH3 domain-containing protein</fullName>
    </recommendedName>
</protein>
<evidence type="ECO:0008006" key="4">
    <source>
        <dbReference type="Google" id="ProtNLM"/>
    </source>
</evidence>